<feature type="region of interest" description="Disordered" evidence="7">
    <location>
        <begin position="708"/>
        <end position="751"/>
    </location>
</feature>
<dbReference type="EMBL" id="JBIAMX010000020">
    <property type="protein sequence ID" value="MFF0546306.1"/>
    <property type="molecule type" value="Genomic_DNA"/>
</dbReference>
<comment type="caution">
    <text evidence="10">The sequence shown here is derived from an EMBL/GenBank/DDBJ whole genome shotgun (WGS) entry which is preliminary data.</text>
</comment>
<dbReference type="RefSeq" id="WP_387702691.1">
    <property type="nucleotide sequence ID" value="NZ_JBIAMX010000020.1"/>
</dbReference>
<feature type="transmembrane region" description="Helical" evidence="8">
    <location>
        <begin position="378"/>
        <end position="399"/>
    </location>
</feature>
<proteinExistence type="inferred from homology"/>
<dbReference type="Proteomes" id="UP001601444">
    <property type="component" value="Unassembled WGS sequence"/>
</dbReference>
<protein>
    <submittedName>
        <fullName evidence="10">MMPL family transporter</fullName>
    </submittedName>
</protein>
<dbReference type="InterPro" id="IPR050545">
    <property type="entry name" value="Mycobact_MmpL"/>
</dbReference>
<accession>A0ABW6PV46</accession>
<evidence type="ECO:0000313" key="10">
    <source>
        <dbReference type="EMBL" id="MFF0546306.1"/>
    </source>
</evidence>
<feature type="transmembrane region" description="Helical" evidence="8">
    <location>
        <begin position="554"/>
        <end position="573"/>
    </location>
</feature>
<feature type="transmembrane region" description="Helical" evidence="8">
    <location>
        <begin position="198"/>
        <end position="231"/>
    </location>
</feature>
<gene>
    <name evidence="10" type="ORF">ACFYTF_26075</name>
</gene>
<feature type="transmembrane region" description="Helical" evidence="8">
    <location>
        <begin position="17"/>
        <end position="36"/>
    </location>
</feature>
<feature type="transmembrane region" description="Helical" evidence="8">
    <location>
        <begin position="662"/>
        <end position="684"/>
    </location>
</feature>
<feature type="transmembrane region" description="Helical" evidence="8">
    <location>
        <begin position="585"/>
        <end position="604"/>
    </location>
</feature>
<keyword evidence="11" id="KW-1185">Reference proteome</keyword>
<feature type="compositionally biased region" description="Basic and acidic residues" evidence="7">
    <location>
        <begin position="723"/>
        <end position="751"/>
    </location>
</feature>
<comment type="subcellular location">
    <subcellularLocation>
        <location evidence="1">Cell membrane</location>
        <topology evidence="1">Multi-pass membrane protein</topology>
    </subcellularLocation>
</comment>
<evidence type="ECO:0000259" key="9">
    <source>
        <dbReference type="PROSITE" id="PS50156"/>
    </source>
</evidence>
<dbReference type="Gene3D" id="1.20.1640.10">
    <property type="entry name" value="Multidrug efflux transporter AcrB transmembrane domain"/>
    <property type="match status" value="2"/>
</dbReference>
<evidence type="ECO:0000256" key="5">
    <source>
        <dbReference type="ARBA" id="ARBA00022989"/>
    </source>
</evidence>
<evidence type="ECO:0000256" key="8">
    <source>
        <dbReference type="SAM" id="Phobius"/>
    </source>
</evidence>
<feature type="transmembrane region" description="Helical" evidence="8">
    <location>
        <begin position="639"/>
        <end position="656"/>
    </location>
</feature>
<evidence type="ECO:0000256" key="2">
    <source>
        <dbReference type="ARBA" id="ARBA00010157"/>
    </source>
</evidence>
<feature type="transmembrane region" description="Helical" evidence="8">
    <location>
        <begin position="292"/>
        <end position="311"/>
    </location>
</feature>
<keyword evidence="5 8" id="KW-1133">Transmembrane helix</keyword>
<dbReference type="PROSITE" id="PS50156">
    <property type="entry name" value="SSD"/>
    <property type="match status" value="1"/>
</dbReference>
<keyword evidence="6 8" id="KW-0472">Membrane</keyword>
<evidence type="ECO:0000256" key="4">
    <source>
        <dbReference type="ARBA" id="ARBA00022692"/>
    </source>
</evidence>
<dbReference type="Pfam" id="PF03176">
    <property type="entry name" value="MMPL"/>
    <property type="match status" value="2"/>
</dbReference>
<dbReference type="InterPro" id="IPR000731">
    <property type="entry name" value="SSD"/>
</dbReference>
<dbReference type="PANTHER" id="PTHR33406:SF11">
    <property type="entry name" value="MEMBRANE PROTEIN SCO6666-RELATED"/>
    <property type="match status" value="1"/>
</dbReference>
<dbReference type="InterPro" id="IPR004869">
    <property type="entry name" value="MMPL_dom"/>
</dbReference>
<dbReference type="PANTHER" id="PTHR33406">
    <property type="entry name" value="MEMBRANE PROTEIN MJ1562-RELATED"/>
    <property type="match status" value="1"/>
</dbReference>
<evidence type="ECO:0000256" key="6">
    <source>
        <dbReference type="ARBA" id="ARBA00023136"/>
    </source>
</evidence>
<dbReference type="SUPFAM" id="SSF82866">
    <property type="entry name" value="Multidrug efflux transporter AcrB transmembrane domain"/>
    <property type="match status" value="2"/>
</dbReference>
<evidence type="ECO:0000256" key="1">
    <source>
        <dbReference type="ARBA" id="ARBA00004651"/>
    </source>
</evidence>
<organism evidence="10 11">
    <name type="scientific">Nocardia thailandica</name>
    <dbReference type="NCBI Taxonomy" id="257275"/>
    <lineage>
        <taxon>Bacteria</taxon>
        <taxon>Bacillati</taxon>
        <taxon>Actinomycetota</taxon>
        <taxon>Actinomycetes</taxon>
        <taxon>Mycobacteriales</taxon>
        <taxon>Nocardiaceae</taxon>
        <taxon>Nocardia</taxon>
    </lineage>
</organism>
<keyword evidence="4 8" id="KW-0812">Transmembrane</keyword>
<reference evidence="10 11" key="1">
    <citation type="submission" date="2024-10" db="EMBL/GenBank/DDBJ databases">
        <title>The Natural Products Discovery Center: Release of the First 8490 Sequenced Strains for Exploring Actinobacteria Biosynthetic Diversity.</title>
        <authorList>
            <person name="Kalkreuter E."/>
            <person name="Kautsar S.A."/>
            <person name="Yang D."/>
            <person name="Bader C.D."/>
            <person name="Teijaro C.N."/>
            <person name="Fluegel L."/>
            <person name="Davis C.M."/>
            <person name="Simpson J.R."/>
            <person name="Lauterbach L."/>
            <person name="Steele A.D."/>
            <person name="Gui C."/>
            <person name="Meng S."/>
            <person name="Li G."/>
            <person name="Viehrig K."/>
            <person name="Ye F."/>
            <person name="Su P."/>
            <person name="Kiefer A.F."/>
            <person name="Nichols A."/>
            <person name="Cepeda A.J."/>
            <person name="Yan W."/>
            <person name="Fan B."/>
            <person name="Jiang Y."/>
            <person name="Adhikari A."/>
            <person name="Zheng C.-J."/>
            <person name="Schuster L."/>
            <person name="Cowan T.M."/>
            <person name="Smanski M.J."/>
            <person name="Chevrette M.G."/>
            <person name="De Carvalho L.P.S."/>
            <person name="Shen B."/>
        </authorList>
    </citation>
    <scope>NUCLEOTIDE SEQUENCE [LARGE SCALE GENOMIC DNA]</scope>
    <source>
        <strain evidence="10 11">NPDC004045</strain>
    </source>
</reference>
<feature type="transmembrane region" description="Helical" evidence="8">
    <location>
        <begin position="317"/>
        <end position="340"/>
    </location>
</feature>
<keyword evidence="3" id="KW-1003">Cell membrane</keyword>
<evidence type="ECO:0000256" key="7">
    <source>
        <dbReference type="SAM" id="MobiDB-lite"/>
    </source>
</evidence>
<sequence length="751" mass="79889">MFPDSRRWAAVVVRRRYTVILVVVAGLLALGGYGLGLGPHLDSGGWDDPGSESVRAAQIRERVFGRDHSADVLLLFRAPAGSTVDDPAFAATVVAALDDLPRRFPDRIGRINGAYWPTATGQALPDIFGTPDRTRAFASVAIRGADTTTQLRNYRAVAGEFGVPGVEVEVAGAQPVGAALTDTMAHDQRRMELVAVPLVAVLLYVFFGGVVAAALPLIVGGLTVGAAWGVLRLLTGVTDINSFTSPVVSMIGLGLAIDYGLFVLSRFRDELADGHEVDEAVRRAMVTAGRTVASSALVVAVAAGGILVFPQGFLRSFAYGAIITVCLAALTSITLLPALLTVVGRRVDWLGIAWFRGGAPRPDNAWGRVAGFALRRPLAVTAVVCLALLALALPLRAIVFGSVNERFLPPDHPTRLAQQHFDEVFPLRRIDPIDLVLVTMDTRAAAAVVTTAGAVPGLAAPFPEPLRWPDRPDVLTTQTVLAPGADRAATIDRLRALPTPPGTTLLVGGQPAVEKDSIDALLRRLPLMIGLVFLSTTALLALSFRSVVLPLKAAVLNLLGLGATLGVLTWIFVQGNGSGALGFTPQPIMSLVLVVIVAVVYGLSTDYEVFLLSRIVEERDAGADTPAAIRAGVAATGRIITAAALILLVVTGAFAFSDLLMMQYIAFGMVTALLIDATVIRLLLVPAVMRILGDFCWWSPIPWRRTEPTGRDDTEFAVAATRDSSESSDSSREEPRKPVRREEIRHVRVSR</sequence>
<evidence type="ECO:0000256" key="3">
    <source>
        <dbReference type="ARBA" id="ARBA00022475"/>
    </source>
</evidence>
<feature type="transmembrane region" description="Helical" evidence="8">
    <location>
        <begin position="525"/>
        <end position="542"/>
    </location>
</feature>
<feature type="transmembrane region" description="Helical" evidence="8">
    <location>
        <begin position="243"/>
        <end position="264"/>
    </location>
</feature>
<evidence type="ECO:0000313" key="11">
    <source>
        <dbReference type="Proteomes" id="UP001601444"/>
    </source>
</evidence>
<feature type="domain" description="SSD" evidence="9">
    <location>
        <begin position="222"/>
        <end position="342"/>
    </location>
</feature>
<comment type="similarity">
    <text evidence="2">Belongs to the resistance-nodulation-cell division (RND) (TC 2.A.6) family. MmpL subfamily.</text>
</comment>
<name>A0ABW6PV46_9NOCA</name>